<evidence type="ECO:0000256" key="4">
    <source>
        <dbReference type="ARBA" id="ARBA00023125"/>
    </source>
</evidence>
<organism evidence="7 8">
    <name type="scientific">Diplocarpon rosae</name>
    <dbReference type="NCBI Taxonomy" id="946125"/>
    <lineage>
        <taxon>Eukaryota</taxon>
        <taxon>Fungi</taxon>
        <taxon>Dikarya</taxon>
        <taxon>Ascomycota</taxon>
        <taxon>Pezizomycotina</taxon>
        <taxon>Leotiomycetes</taxon>
        <taxon>Helotiales</taxon>
        <taxon>Drepanopezizaceae</taxon>
        <taxon>Diplocarpon</taxon>
    </lineage>
</organism>
<evidence type="ECO:0000313" key="8">
    <source>
        <dbReference type="Proteomes" id="UP001285354"/>
    </source>
</evidence>
<gene>
    <name evidence="7" type="ORF">QTJ16_004884</name>
</gene>
<evidence type="ECO:0000256" key="2">
    <source>
        <dbReference type="ARBA" id="ARBA00022833"/>
    </source>
</evidence>
<reference evidence="7" key="1">
    <citation type="submission" date="2023-06" db="EMBL/GenBank/DDBJ databases">
        <title>Draft genome of Marssonina rosae.</title>
        <authorList>
            <person name="Cheng Q."/>
        </authorList>
    </citation>
    <scope>NUCLEOTIDE SEQUENCE</scope>
    <source>
        <strain evidence="7">R4</strain>
    </source>
</reference>
<evidence type="ECO:0000256" key="6">
    <source>
        <dbReference type="ARBA" id="ARBA00023242"/>
    </source>
</evidence>
<keyword evidence="3" id="KW-0805">Transcription regulation</keyword>
<dbReference type="EMBL" id="JAUBYV010000007">
    <property type="protein sequence ID" value="KAK2625572.1"/>
    <property type="molecule type" value="Genomic_DNA"/>
</dbReference>
<keyword evidence="5" id="KW-0804">Transcription</keyword>
<dbReference type="GO" id="GO:0003677">
    <property type="term" value="F:DNA binding"/>
    <property type="evidence" value="ECO:0007669"/>
    <property type="project" value="UniProtKB-KW"/>
</dbReference>
<dbReference type="GO" id="GO:0046872">
    <property type="term" value="F:metal ion binding"/>
    <property type="evidence" value="ECO:0007669"/>
    <property type="project" value="UniProtKB-KW"/>
</dbReference>
<keyword evidence="2" id="KW-0862">Zinc</keyword>
<dbReference type="InterPro" id="IPR052360">
    <property type="entry name" value="Transcr_Regulatory_Proteins"/>
</dbReference>
<evidence type="ECO:0000256" key="1">
    <source>
        <dbReference type="ARBA" id="ARBA00022723"/>
    </source>
</evidence>
<dbReference type="Proteomes" id="UP001285354">
    <property type="component" value="Unassembled WGS sequence"/>
</dbReference>
<keyword evidence="4" id="KW-0238">DNA-binding</keyword>
<keyword evidence="1" id="KW-0479">Metal-binding</keyword>
<comment type="caution">
    <text evidence="7">The sequence shown here is derived from an EMBL/GenBank/DDBJ whole genome shotgun (WGS) entry which is preliminary data.</text>
</comment>
<dbReference type="PANTHER" id="PTHR36206:SF4">
    <property type="entry name" value="HYPOTHETICAL CONSERVED PROTEIN (EUROFUNG)-RELATED"/>
    <property type="match status" value="1"/>
</dbReference>
<sequence length="439" mass="49861">MFLQTCEFREGIRHGVSALGALTMTSRAIQFEGSHSNITCNHYQRAIREYAKAIEYAQIDGQKDLRTALITSLVILSFEGWVGNHEAAFQQIRIGANLLKEWKERRRETTVPGYVRHALSEEEEVLSRVFTRLSIQTRSPPNNGSQMLPPSCSLPPLRIDVPERIVRMPKVFDSLSEAGEFYSSIVRFAVTFVSQGLPRMARAGSLTGTYTIEVIDAVIPREIMKAQAALTESLQRWMAAFTPLKTAAKYTSRDDRKASITLELQIKATYMGTVKSLAQDELVFDKYHQTYTDIVNLSEELLNCSDDSTVPSFSFDSAIIIPLWFTGHKCRSPILRRRVISLLLKYPRREGVWDSNFAGLVIDCLRSFEEQYIEGGRIPGWARIRNTKFNIDLVKRTVEVRCEQRISSASKDTVTRSKTVEFYMHTGINLEQLSAVLVR</sequence>
<evidence type="ECO:0000256" key="3">
    <source>
        <dbReference type="ARBA" id="ARBA00023015"/>
    </source>
</evidence>
<protein>
    <submittedName>
        <fullName evidence="7">Uncharacterized protein</fullName>
    </submittedName>
</protein>
<keyword evidence="6" id="KW-0539">Nucleus</keyword>
<keyword evidence="8" id="KW-1185">Reference proteome</keyword>
<evidence type="ECO:0000313" key="7">
    <source>
        <dbReference type="EMBL" id="KAK2625572.1"/>
    </source>
</evidence>
<accession>A0AAD9SXX7</accession>
<dbReference type="AlphaFoldDB" id="A0AAD9SXX7"/>
<name>A0AAD9SXX7_9HELO</name>
<evidence type="ECO:0000256" key="5">
    <source>
        <dbReference type="ARBA" id="ARBA00023163"/>
    </source>
</evidence>
<dbReference type="PANTHER" id="PTHR36206">
    <property type="entry name" value="ASPERCRYPTIN BIOSYNTHESIS CLUSTER-SPECIFIC TRANSCRIPTION REGULATOR ATNN-RELATED"/>
    <property type="match status" value="1"/>
</dbReference>
<proteinExistence type="predicted"/>